<dbReference type="EMBL" id="CP031389">
    <property type="protein sequence ID" value="QPH09615.1"/>
    <property type="molecule type" value="Genomic_DNA"/>
</dbReference>
<evidence type="ECO:0000313" key="2">
    <source>
        <dbReference type="EMBL" id="QPH09615.1"/>
    </source>
</evidence>
<sequence>MGTGRTSRVKFRKLTDQSNAERTEKHSKDVKSRCLSRVNMVIKAVQYPSDDLSFIADETMEQVHTKQRCAPSGPEDDGPEPHAQSTKKTVRQRGPASSLRQLPLQQHHQTASLRSLTIFHPRPYEEIFAEQAYLSLTSQSHTSRLCDLVSRYHMAEEESIYGESRKVKRRARRQVGILRSQIRYAAEQERTIFVRLGELHIEARSREALDSARHHSTRQCLSRSDGARGQGRPSISESRLNGATAEFIPQEGMRDQRADSAVDVFEDSDDEQGEMDEDKLSCGFHTDESGMSLDDMTKLGSRLRRPRHFSGDVDYDALMLRRQLSMPNMGTNWPG</sequence>
<feature type="region of interest" description="Disordered" evidence="1">
    <location>
        <begin position="208"/>
        <end position="260"/>
    </location>
</feature>
<gene>
    <name evidence="2" type="ORF">C2857_000513</name>
</gene>
<keyword evidence="3" id="KW-1185">Reference proteome</keyword>
<evidence type="ECO:0000256" key="1">
    <source>
        <dbReference type="SAM" id="MobiDB-lite"/>
    </source>
</evidence>
<feature type="compositionally biased region" description="Basic and acidic residues" evidence="1">
    <location>
        <begin position="13"/>
        <end position="31"/>
    </location>
</feature>
<accession>A0A7S9KVK9</accession>
<protein>
    <submittedName>
        <fullName evidence="2">Uncharacterized protein</fullName>
    </submittedName>
</protein>
<evidence type="ECO:0000313" key="3">
    <source>
        <dbReference type="Proteomes" id="UP000594364"/>
    </source>
</evidence>
<feature type="region of interest" description="Disordered" evidence="1">
    <location>
        <begin position="1"/>
        <end position="31"/>
    </location>
</feature>
<dbReference type="AlphaFoldDB" id="A0A7S9KVK9"/>
<reference evidence="2 3" key="1">
    <citation type="journal article" date="2018" name="PLoS Genet.">
        <title>Repeat elements organise 3D genome structure and mediate transcription in the filamentous fungus Epichloe festucae.</title>
        <authorList>
            <person name="Winter D.J."/>
            <person name="Ganley A.R.D."/>
            <person name="Young C.A."/>
            <person name="Liachko I."/>
            <person name="Schardl C.L."/>
            <person name="Dupont P.Y."/>
            <person name="Berry D."/>
            <person name="Ram A."/>
            <person name="Scott B."/>
            <person name="Cox M.P."/>
        </authorList>
    </citation>
    <scope>NUCLEOTIDE SEQUENCE [LARGE SCALE GENOMIC DNA]</scope>
    <source>
        <strain evidence="2 3">Fl1</strain>
    </source>
</reference>
<name>A0A7S9KVK9_EPIFF</name>
<organism evidence="2 3">
    <name type="scientific">Epichloe festucae (strain Fl1)</name>
    <dbReference type="NCBI Taxonomy" id="877507"/>
    <lineage>
        <taxon>Eukaryota</taxon>
        <taxon>Fungi</taxon>
        <taxon>Dikarya</taxon>
        <taxon>Ascomycota</taxon>
        <taxon>Pezizomycotina</taxon>
        <taxon>Sordariomycetes</taxon>
        <taxon>Hypocreomycetidae</taxon>
        <taxon>Hypocreales</taxon>
        <taxon>Clavicipitaceae</taxon>
        <taxon>Epichloe</taxon>
    </lineage>
</organism>
<feature type="compositionally biased region" description="Polar residues" evidence="1">
    <location>
        <begin position="98"/>
        <end position="107"/>
    </location>
</feature>
<proteinExistence type="predicted"/>
<dbReference type="Proteomes" id="UP000594364">
    <property type="component" value="Chromosome 5"/>
</dbReference>
<feature type="region of interest" description="Disordered" evidence="1">
    <location>
        <begin position="63"/>
        <end position="107"/>
    </location>
</feature>
<dbReference type="OrthoDB" id="4961285at2759"/>